<comment type="caution">
    <text evidence="3">The sequence shown here is derived from an EMBL/GenBank/DDBJ whole genome shotgun (WGS) entry which is preliminary data.</text>
</comment>
<keyword evidence="2" id="KW-1133">Transmembrane helix</keyword>
<protein>
    <recommendedName>
        <fullName evidence="5">DUF2802 domain-containing protein</fullName>
    </recommendedName>
</protein>
<evidence type="ECO:0000256" key="1">
    <source>
        <dbReference type="SAM" id="Coils"/>
    </source>
</evidence>
<evidence type="ECO:0000256" key="2">
    <source>
        <dbReference type="SAM" id="Phobius"/>
    </source>
</evidence>
<feature type="coiled-coil region" evidence="1">
    <location>
        <begin position="35"/>
        <end position="91"/>
    </location>
</feature>
<evidence type="ECO:0000313" key="3">
    <source>
        <dbReference type="EMBL" id="MFB5266598.1"/>
    </source>
</evidence>
<name>A0ABV5AQV1_9BACL</name>
<keyword evidence="2" id="KW-0472">Membrane</keyword>
<dbReference type="RefSeq" id="WP_375354398.1">
    <property type="nucleotide sequence ID" value="NZ_JBHHMI010000004.1"/>
</dbReference>
<evidence type="ECO:0008006" key="5">
    <source>
        <dbReference type="Google" id="ProtNLM"/>
    </source>
</evidence>
<evidence type="ECO:0000313" key="4">
    <source>
        <dbReference type="Proteomes" id="UP001580346"/>
    </source>
</evidence>
<proteinExistence type="predicted"/>
<feature type="transmembrane region" description="Helical" evidence="2">
    <location>
        <begin position="6"/>
        <end position="22"/>
    </location>
</feature>
<dbReference type="EMBL" id="JBHHMI010000004">
    <property type="protein sequence ID" value="MFB5266598.1"/>
    <property type="molecule type" value="Genomic_DNA"/>
</dbReference>
<gene>
    <name evidence="3" type="ORF">ACE41H_07340</name>
</gene>
<dbReference type="Proteomes" id="UP001580346">
    <property type="component" value="Unassembled WGS sequence"/>
</dbReference>
<organism evidence="3 4">
    <name type="scientific">Paenibacillus enshidis</name>
    <dbReference type="NCBI Taxonomy" id="1458439"/>
    <lineage>
        <taxon>Bacteria</taxon>
        <taxon>Bacillati</taxon>
        <taxon>Bacillota</taxon>
        <taxon>Bacilli</taxon>
        <taxon>Bacillales</taxon>
        <taxon>Paenibacillaceae</taxon>
        <taxon>Paenibacillus</taxon>
    </lineage>
</organism>
<keyword evidence="2" id="KW-0812">Transmembrane</keyword>
<reference evidence="3 4" key="1">
    <citation type="submission" date="2024-09" db="EMBL/GenBank/DDBJ databases">
        <title>Paenibacillus zeirhizospherea sp. nov., isolated from surface of the maize (Zea mays) roots in a horticulture field, Hungary.</title>
        <authorList>
            <person name="Marton D."/>
            <person name="Farkas M."/>
            <person name="Bedics A."/>
            <person name="Toth E."/>
            <person name="Tancsics A."/>
            <person name="Boka K."/>
            <person name="Maroti G."/>
            <person name="Kriszt B."/>
            <person name="Cserhati M."/>
        </authorList>
    </citation>
    <scope>NUCLEOTIDE SEQUENCE [LARGE SCALE GENOMIC DNA]</scope>
    <source>
        <strain evidence="3 4">KCTC 33519</strain>
    </source>
</reference>
<accession>A0ABV5AQV1</accession>
<keyword evidence="1" id="KW-0175">Coiled coil</keyword>
<sequence length="189" mass="21396">MDPWLYIVLLGLAALMYGWMLPKRGGGKSPEEDLAKNMEVTLEQYMADIGRENDELIDLVTQMKQDHASRLAAMQEQTSELRQRVVELERQDRHSADISQLAAGLVREQIYSGAPVQEAEQNTLVSPLEEHVAIEETAEPQETIRDRYAELFSLHGQGKSLDSIVRQTGMQRGEVQLILQLAEREGQHD</sequence>
<keyword evidence="4" id="KW-1185">Reference proteome</keyword>